<comment type="subunit">
    <text evidence="3 11">Monomer.</text>
</comment>
<reference evidence="15 16" key="1">
    <citation type="journal article" date="2012" name="J. Bacteriol.">
        <title>Genome of Bacillus macauensis ZFHKF-1, a Long-Chain-Forming Bacterium.</title>
        <authorList>
            <person name="Cai L."/>
            <person name="Zhang T."/>
        </authorList>
    </citation>
    <scope>NUCLEOTIDE SEQUENCE [LARGE SCALE GENOMIC DNA]</scope>
    <source>
        <strain evidence="15 16">ZFHKF-1</strain>
    </source>
</reference>
<protein>
    <recommendedName>
        <fullName evidence="11">Arginine--tRNA ligase</fullName>
        <ecNumber evidence="11">6.1.1.19</ecNumber>
    </recommendedName>
    <alternativeName>
        <fullName evidence="11">Arginyl-tRNA synthetase</fullName>
        <shortName evidence="11">ArgRS</shortName>
    </alternativeName>
</protein>
<name>I8UKT7_9BACL</name>
<organism evidence="15 16">
    <name type="scientific">Fictibacillus macauensis ZFHKF-1</name>
    <dbReference type="NCBI Taxonomy" id="1196324"/>
    <lineage>
        <taxon>Bacteria</taxon>
        <taxon>Bacillati</taxon>
        <taxon>Bacillota</taxon>
        <taxon>Bacilli</taxon>
        <taxon>Bacillales</taxon>
        <taxon>Fictibacillaceae</taxon>
        <taxon>Fictibacillus</taxon>
    </lineage>
</organism>
<dbReference type="Proteomes" id="UP000004080">
    <property type="component" value="Unassembled WGS sequence"/>
</dbReference>
<dbReference type="SUPFAM" id="SSF55190">
    <property type="entry name" value="Arginyl-tRNA synthetase (ArgRS), N-terminal 'additional' domain"/>
    <property type="match status" value="1"/>
</dbReference>
<evidence type="ECO:0000259" key="14">
    <source>
        <dbReference type="SMART" id="SM01016"/>
    </source>
</evidence>
<dbReference type="OrthoDB" id="9805987at2"/>
<evidence type="ECO:0000256" key="12">
    <source>
        <dbReference type="RuleBase" id="RU363038"/>
    </source>
</evidence>
<dbReference type="Gene3D" id="3.40.50.620">
    <property type="entry name" value="HUPs"/>
    <property type="match status" value="1"/>
</dbReference>
<dbReference type="PANTHER" id="PTHR11956:SF5">
    <property type="entry name" value="ARGININE--TRNA LIGASE, CYTOPLASMIC"/>
    <property type="match status" value="1"/>
</dbReference>
<evidence type="ECO:0000313" key="16">
    <source>
        <dbReference type="Proteomes" id="UP000004080"/>
    </source>
</evidence>
<dbReference type="Gene3D" id="3.30.1360.70">
    <property type="entry name" value="Arginyl tRNA synthetase N-terminal domain"/>
    <property type="match status" value="1"/>
</dbReference>
<dbReference type="eggNOG" id="COG0018">
    <property type="taxonomic scope" value="Bacteria"/>
</dbReference>
<dbReference type="EMBL" id="AKKV01000002">
    <property type="protein sequence ID" value="EIT87470.1"/>
    <property type="molecule type" value="Genomic_DNA"/>
</dbReference>
<evidence type="ECO:0000256" key="1">
    <source>
        <dbReference type="ARBA" id="ARBA00004496"/>
    </source>
</evidence>
<dbReference type="PATRIC" id="fig|1196324.3.peg.7"/>
<comment type="subcellular location">
    <subcellularLocation>
        <location evidence="1 11">Cytoplasm</location>
    </subcellularLocation>
</comment>
<evidence type="ECO:0000313" key="15">
    <source>
        <dbReference type="EMBL" id="EIT87470.1"/>
    </source>
</evidence>
<dbReference type="InterPro" id="IPR014729">
    <property type="entry name" value="Rossmann-like_a/b/a_fold"/>
</dbReference>
<evidence type="ECO:0000256" key="6">
    <source>
        <dbReference type="ARBA" id="ARBA00022741"/>
    </source>
</evidence>
<dbReference type="RefSeq" id="WP_007200119.1">
    <property type="nucleotide sequence ID" value="NZ_AKKV01000002.1"/>
</dbReference>
<dbReference type="CDD" id="cd00671">
    <property type="entry name" value="ArgRS_core"/>
    <property type="match status" value="1"/>
</dbReference>
<dbReference type="PANTHER" id="PTHR11956">
    <property type="entry name" value="ARGINYL-TRNA SYNTHETASE"/>
    <property type="match status" value="1"/>
</dbReference>
<keyword evidence="4 11" id="KW-0963">Cytoplasm</keyword>
<feature type="domain" description="DALR anticodon binding" evidence="13">
    <location>
        <begin position="437"/>
        <end position="556"/>
    </location>
</feature>
<evidence type="ECO:0000256" key="8">
    <source>
        <dbReference type="ARBA" id="ARBA00022917"/>
    </source>
</evidence>
<gene>
    <name evidence="11 15" type="primary">argS</name>
    <name evidence="15" type="ORF">A374_00040</name>
</gene>
<dbReference type="SMART" id="SM00836">
    <property type="entry name" value="DALR_1"/>
    <property type="match status" value="1"/>
</dbReference>
<dbReference type="SUPFAM" id="SSF47323">
    <property type="entry name" value="Anticodon-binding domain of a subclass of class I aminoacyl-tRNA synthetases"/>
    <property type="match status" value="1"/>
</dbReference>
<evidence type="ECO:0000256" key="10">
    <source>
        <dbReference type="ARBA" id="ARBA00049339"/>
    </source>
</evidence>
<dbReference type="GO" id="GO:0005737">
    <property type="term" value="C:cytoplasm"/>
    <property type="evidence" value="ECO:0007669"/>
    <property type="project" value="UniProtKB-SubCell"/>
</dbReference>
<feature type="short sequence motif" description="'HIGH' region" evidence="11">
    <location>
        <begin position="132"/>
        <end position="142"/>
    </location>
</feature>
<dbReference type="NCBIfam" id="TIGR00456">
    <property type="entry name" value="argS"/>
    <property type="match status" value="1"/>
</dbReference>
<dbReference type="FunFam" id="1.10.730.10:FF:000008">
    <property type="entry name" value="Arginine--tRNA ligase"/>
    <property type="match status" value="1"/>
</dbReference>
<dbReference type="InterPro" id="IPR036695">
    <property type="entry name" value="Arg-tRNA-synth_N_sf"/>
</dbReference>
<dbReference type="HAMAP" id="MF_00123">
    <property type="entry name" value="Arg_tRNA_synth"/>
    <property type="match status" value="1"/>
</dbReference>
<sequence length="556" mass="62545">MNVVEQVKLQLKHEIEEAVVKAGLASREQLPEVVLELPKDKAHGDYATNMAMQLARIAKKAPRMIADEIVAHFDKSKASISKLEIAGPGFINFYMDNGYLTELIPTILKAGENYGRTDFGGGKKVQVEFVSANPTGNLHLGHARGAAVGDTLCNILDVAGFDVSREFYINDAGNQINNLAYSIEARYAQALGHDHAMPEDGYHGKDIIEFGTVLANEYGDQWLKADEKERFEFFRQYGLEKELEKIKVDLAAFRVNFDVWYSETSLYETGKIGPALDKLKEKGVVYEEEGATWFRSTDYGDDKNRVLIKNDGSYTYLTPDIAYHKDKLDRGFEKLINIWGADHHGYIPRMKAAIEALGYDREQLDVLIIQLVSLFQNGEKVKMSKRTGKAVTLKDLMEEVGIDATRYFFAMRSNDSHLDFDMDLAVSKSNENPVFYVQYAHARVCSMLRQGAEMGLSYEGNLDLSHITSEKEFELLKKLGEFPAAVVEAADKMLIHRMTNYVFELASALHSFYNAERVLDAENKEKSAARYALMKATQLTIENALRIVGVSAPEKM</sequence>
<evidence type="ECO:0000256" key="5">
    <source>
        <dbReference type="ARBA" id="ARBA00022598"/>
    </source>
</evidence>
<comment type="catalytic activity">
    <reaction evidence="10 11">
        <text>tRNA(Arg) + L-arginine + ATP = L-arginyl-tRNA(Arg) + AMP + diphosphate</text>
        <dbReference type="Rhea" id="RHEA:20301"/>
        <dbReference type="Rhea" id="RHEA-COMP:9658"/>
        <dbReference type="Rhea" id="RHEA-COMP:9673"/>
        <dbReference type="ChEBI" id="CHEBI:30616"/>
        <dbReference type="ChEBI" id="CHEBI:32682"/>
        <dbReference type="ChEBI" id="CHEBI:33019"/>
        <dbReference type="ChEBI" id="CHEBI:78442"/>
        <dbReference type="ChEBI" id="CHEBI:78513"/>
        <dbReference type="ChEBI" id="CHEBI:456215"/>
        <dbReference type="EC" id="6.1.1.19"/>
    </reaction>
</comment>
<keyword evidence="16" id="KW-1185">Reference proteome</keyword>
<dbReference type="Pfam" id="PF05746">
    <property type="entry name" value="DALR_1"/>
    <property type="match status" value="1"/>
</dbReference>
<keyword evidence="7 11" id="KW-0067">ATP-binding</keyword>
<dbReference type="PROSITE" id="PS00178">
    <property type="entry name" value="AA_TRNA_LIGASE_I"/>
    <property type="match status" value="1"/>
</dbReference>
<accession>I8UKT7</accession>
<dbReference type="Pfam" id="PF03485">
    <property type="entry name" value="Arg_tRNA_synt_N"/>
    <property type="match status" value="1"/>
</dbReference>
<dbReference type="InterPro" id="IPR035684">
    <property type="entry name" value="ArgRS_core"/>
</dbReference>
<dbReference type="SMART" id="SM01016">
    <property type="entry name" value="Arg_tRNA_synt_N"/>
    <property type="match status" value="1"/>
</dbReference>
<dbReference type="PRINTS" id="PR01038">
    <property type="entry name" value="TRNASYNTHARG"/>
</dbReference>
<keyword evidence="6 11" id="KW-0547">Nucleotide-binding</keyword>
<dbReference type="FunFam" id="3.40.50.620:FF:000062">
    <property type="entry name" value="Arginine--tRNA ligase"/>
    <property type="match status" value="1"/>
</dbReference>
<evidence type="ECO:0000256" key="4">
    <source>
        <dbReference type="ARBA" id="ARBA00022490"/>
    </source>
</evidence>
<dbReference type="EC" id="6.1.1.19" evidence="11"/>
<dbReference type="Pfam" id="PF00750">
    <property type="entry name" value="tRNA-synt_1d"/>
    <property type="match status" value="1"/>
</dbReference>
<dbReference type="SUPFAM" id="SSF52374">
    <property type="entry name" value="Nucleotidylyl transferase"/>
    <property type="match status" value="1"/>
</dbReference>
<dbReference type="AlphaFoldDB" id="I8UKT7"/>
<evidence type="ECO:0000256" key="7">
    <source>
        <dbReference type="ARBA" id="ARBA00022840"/>
    </source>
</evidence>
<dbReference type="GO" id="GO:0004814">
    <property type="term" value="F:arginine-tRNA ligase activity"/>
    <property type="evidence" value="ECO:0007669"/>
    <property type="project" value="UniProtKB-UniRule"/>
</dbReference>
<keyword evidence="9 11" id="KW-0030">Aminoacyl-tRNA synthetase</keyword>
<dbReference type="GO" id="GO:0005524">
    <property type="term" value="F:ATP binding"/>
    <property type="evidence" value="ECO:0007669"/>
    <property type="project" value="UniProtKB-UniRule"/>
</dbReference>
<dbReference type="STRING" id="1196324.A374_00040"/>
<evidence type="ECO:0000256" key="9">
    <source>
        <dbReference type="ARBA" id="ARBA00023146"/>
    </source>
</evidence>
<evidence type="ECO:0000256" key="2">
    <source>
        <dbReference type="ARBA" id="ARBA00005594"/>
    </source>
</evidence>
<comment type="similarity">
    <text evidence="2 11 12">Belongs to the class-I aminoacyl-tRNA synthetase family.</text>
</comment>
<evidence type="ECO:0000256" key="3">
    <source>
        <dbReference type="ARBA" id="ARBA00011245"/>
    </source>
</evidence>
<dbReference type="InterPro" id="IPR001412">
    <property type="entry name" value="aa-tRNA-synth_I_CS"/>
</dbReference>
<dbReference type="InterPro" id="IPR009080">
    <property type="entry name" value="tRNAsynth_Ia_anticodon-bd"/>
</dbReference>
<proteinExistence type="inferred from homology"/>
<evidence type="ECO:0000256" key="11">
    <source>
        <dbReference type="HAMAP-Rule" id="MF_00123"/>
    </source>
</evidence>
<comment type="caution">
    <text evidence="15">The sequence shown here is derived from an EMBL/GenBank/DDBJ whole genome shotgun (WGS) entry which is preliminary data.</text>
</comment>
<dbReference type="Gene3D" id="1.10.730.10">
    <property type="entry name" value="Isoleucyl-tRNA Synthetase, Domain 1"/>
    <property type="match status" value="1"/>
</dbReference>
<dbReference type="FunFam" id="3.30.1360.70:FF:000003">
    <property type="entry name" value="Arginine--tRNA ligase"/>
    <property type="match status" value="1"/>
</dbReference>
<dbReference type="InterPro" id="IPR005148">
    <property type="entry name" value="Arg-tRNA-synth_N"/>
</dbReference>
<feature type="domain" description="Arginyl tRNA synthetase N-terminal" evidence="14">
    <location>
        <begin position="5"/>
        <end position="95"/>
    </location>
</feature>
<dbReference type="GO" id="GO:0006420">
    <property type="term" value="P:arginyl-tRNA aminoacylation"/>
    <property type="evidence" value="ECO:0007669"/>
    <property type="project" value="UniProtKB-UniRule"/>
</dbReference>
<evidence type="ECO:0000259" key="13">
    <source>
        <dbReference type="SMART" id="SM00836"/>
    </source>
</evidence>
<dbReference type="InterPro" id="IPR008909">
    <property type="entry name" value="DALR_anticod-bd"/>
</dbReference>
<keyword evidence="8 11" id="KW-0648">Protein biosynthesis</keyword>
<dbReference type="InterPro" id="IPR001278">
    <property type="entry name" value="Arg-tRNA-ligase"/>
</dbReference>
<keyword evidence="5 11" id="KW-0436">Ligase</keyword>